<gene>
    <name evidence="1" type="ORF">AVEN_115016_1</name>
</gene>
<protein>
    <submittedName>
        <fullName evidence="1">Uncharacterized protein</fullName>
    </submittedName>
</protein>
<evidence type="ECO:0000313" key="2">
    <source>
        <dbReference type="Proteomes" id="UP000499080"/>
    </source>
</evidence>
<dbReference type="AlphaFoldDB" id="A0A4Y1ZWX6"/>
<keyword evidence="2" id="KW-1185">Reference proteome</keyword>
<reference evidence="1 2" key="1">
    <citation type="journal article" date="2019" name="Sci. Rep.">
        <title>Orb-weaving spider Araneus ventricosus genome elucidates the spidroin gene catalogue.</title>
        <authorList>
            <person name="Kono N."/>
            <person name="Nakamura H."/>
            <person name="Ohtoshi R."/>
            <person name="Moran D.A.P."/>
            <person name="Shinohara A."/>
            <person name="Yoshida Y."/>
            <person name="Fujiwara M."/>
            <person name="Mori M."/>
            <person name="Tomita M."/>
            <person name="Arakawa K."/>
        </authorList>
    </citation>
    <scope>NUCLEOTIDE SEQUENCE [LARGE SCALE GENOMIC DNA]</scope>
</reference>
<proteinExistence type="predicted"/>
<organism evidence="1 2">
    <name type="scientific">Araneus ventricosus</name>
    <name type="common">Orbweaver spider</name>
    <name type="synonym">Epeira ventricosa</name>
    <dbReference type="NCBI Taxonomy" id="182803"/>
    <lineage>
        <taxon>Eukaryota</taxon>
        <taxon>Metazoa</taxon>
        <taxon>Ecdysozoa</taxon>
        <taxon>Arthropoda</taxon>
        <taxon>Chelicerata</taxon>
        <taxon>Arachnida</taxon>
        <taxon>Araneae</taxon>
        <taxon>Araneomorphae</taxon>
        <taxon>Entelegynae</taxon>
        <taxon>Araneoidea</taxon>
        <taxon>Araneidae</taxon>
        <taxon>Araneus</taxon>
    </lineage>
</organism>
<dbReference type="EMBL" id="BGPR01000001">
    <property type="protein sequence ID" value="GBL71973.1"/>
    <property type="molecule type" value="Genomic_DNA"/>
</dbReference>
<accession>A0A4Y1ZWX6</accession>
<sequence length="103" mass="11877">MQQKIDLLPTRGNREIASQRVNGAGSPEVKHYHLLHSILATKVISHLIGQKSQCTHYSKGVAMHGQYVRLYLSMRSWKQAKWHQRLMESPSLAIEGERETEKR</sequence>
<dbReference type="Proteomes" id="UP000499080">
    <property type="component" value="Unassembled WGS sequence"/>
</dbReference>
<comment type="caution">
    <text evidence="1">The sequence shown here is derived from an EMBL/GenBank/DDBJ whole genome shotgun (WGS) entry which is preliminary data.</text>
</comment>
<name>A0A4Y1ZWX6_ARAVE</name>
<evidence type="ECO:0000313" key="1">
    <source>
        <dbReference type="EMBL" id="GBL71973.1"/>
    </source>
</evidence>